<dbReference type="PROSITE" id="PS51375">
    <property type="entry name" value="PPR"/>
    <property type="match status" value="6"/>
</dbReference>
<sequence length="563" mass="64177">MIVSRAIFKTICSFNSHCFSTSFRDVYTSNLIISNLSRQGKMDIARKLFDEMPTRDIVTWNILITGYWKNGFIKQSKTLFDSMPLRNIVSWNSMIAGCIEYESIDAASSYFKKMPERNVASWNVMIAGFIRYGMVEEAAKLFEEMPRRNVISYTAMIDGYARIGEIKKARELFDFMPRRNEVSWTVMISAYVEMDEFDEARELFCRMPCKNVVAVTAMITGYCKEGKLEDARVLFEEIQHGDRDDVSYNAMITGYAQNGRGEESLRLLVDMIRSRLRPDQYTLVSILAACSSLASLTEGKQSHALVFKHGLHTHVSVGNALITMYSKCGSLVDFESVFEHICTPNIVSWNTIIAAFAQHGLYEKALCFFNKIKLHGIEPDGITFLSLLSACGHAGMVKESLYWFDTMKNVYKVEPRREHYACLIDILGRSGQVESAYRMIQEMPFEADLEVWGALLAGCRFSLNIELAELAAQEIMKLDAKNSGAYVMLSNIYAASGLWRKVTEVRRLMKEHEVKKQAAFSWMEIDSTVHYFVGGDASHLAIDEIHTVIMQLYFQMKTMEDIT</sequence>
<keyword evidence="2" id="KW-0677">Repeat</keyword>
<feature type="repeat" description="PPR" evidence="3">
    <location>
        <begin position="180"/>
        <end position="214"/>
    </location>
</feature>
<dbReference type="FunFam" id="1.25.40.10:FF:000333">
    <property type="entry name" value="Pentatricopeptide repeat-containing protein"/>
    <property type="match status" value="1"/>
</dbReference>
<comment type="caution">
    <text evidence="4">The sequence shown here is derived from an EMBL/GenBank/DDBJ whole genome shotgun (WGS) entry which is preliminary data.</text>
</comment>
<gene>
    <name evidence="4" type="ORF">QVD17_19052</name>
</gene>
<dbReference type="InterPro" id="IPR002885">
    <property type="entry name" value="PPR_rpt"/>
</dbReference>
<keyword evidence="5" id="KW-1185">Reference proteome</keyword>
<dbReference type="EMBL" id="JAUHHV010000005">
    <property type="protein sequence ID" value="KAK1423744.1"/>
    <property type="molecule type" value="Genomic_DNA"/>
</dbReference>
<feature type="repeat" description="PPR" evidence="3">
    <location>
        <begin position="25"/>
        <end position="59"/>
    </location>
</feature>
<dbReference type="Pfam" id="PF01535">
    <property type="entry name" value="PPR"/>
    <property type="match status" value="6"/>
</dbReference>
<evidence type="ECO:0008006" key="6">
    <source>
        <dbReference type="Google" id="ProtNLM"/>
    </source>
</evidence>
<comment type="similarity">
    <text evidence="1">Belongs to the PPR family. PCMP-H subfamily.</text>
</comment>
<evidence type="ECO:0000313" key="4">
    <source>
        <dbReference type="EMBL" id="KAK1423744.1"/>
    </source>
</evidence>
<accession>A0AAD8KJ79</accession>
<protein>
    <recommendedName>
        <fullName evidence="6">Pentatricopeptide repeat-containing protein At4g02750-like</fullName>
    </recommendedName>
</protein>
<dbReference type="InterPro" id="IPR046848">
    <property type="entry name" value="E_motif"/>
</dbReference>
<dbReference type="Pfam" id="PF20431">
    <property type="entry name" value="E_motif"/>
    <property type="match status" value="1"/>
</dbReference>
<feature type="repeat" description="PPR" evidence="3">
    <location>
        <begin position="244"/>
        <end position="278"/>
    </location>
</feature>
<evidence type="ECO:0000256" key="1">
    <source>
        <dbReference type="ARBA" id="ARBA00006643"/>
    </source>
</evidence>
<dbReference type="FunFam" id="1.25.40.10:FF:000125">
    <property type="entry name" value="Pentatricopeptide repeat-containing protein"/>
    <property type="match status" value="1"/>
</dbReference>
<dbReference type="GO" id="GO:0048731">
    <property type="term" value="P:system development"/>
    <property type="evidence" value="ECO:0007669"/>
    <property type="project" value="UniProtKB-ARBA"/>
</dbReference>
<evidence type="ECO:0000256" key="2">
    <source>
        <dbReference type="ARBA" id="ARBA00022737"/>
    </source>
</evidence>
<evidence type="ECO:0000313" key="5">
    <source>
        <dbReference type="Proteomes" id="UP001229421"/>
    </source>
</evidence>
<feature type="repeat" description="PPR" evidence="3">
    <location>
        <begin position="345"/>
        <end position="379"/>
    </location>
</feature>
<organism evidence="4 5">
    <name type="scientific">Tagetes erecta</name>
    <name type="common">African marigold</name>
    <dbReference type="NCBI Taxonomy" id="13708"/>
    <lineage>
        <taxon>Eukaryota</taxon>
        <taxon>Viridiplantae</taxon>
        <taxon>Streptophyta</taxon>
        <taxon>Embryophyta</taxon>
        <taxon>Tracheophyta</taxon>
        <taxon>Spermatophyta</taxon>
        <taxon>Magnoliopsida</taxon>
        <taxon>eudicotyledons</taxon>
        <taxon>Gunneridae</taxon>
        <taxon>Pentapetalae</taxon>
        <taxon>asterids</taxon>
        <taxon>campanulids</taxon>
        <taxon>Asterales</taxon>
        <taxon>Asteraceae</taxon>
        <taxon>Asteroideae</taxon>
        <taxon>Heliantheae alliance</taxon>
        <taxon>Tageteae</taxon>
        <taxon>Tagetes</taxon>
    </lineage>
</organism>
<dbReference type="InterPro" id="IPR011990">
    <property type="entry name" value="TPR-like_helical_dom_sf"/>
</dbReference>
<feature type="repeat" description="PPR" evidence="3">
    <location>
        <begin position="87"/>
        <end position="117"/>
    </location>
</feature>
<dbReference type="Proteomes" id="UP001229421">
    <property type="component" value="Unassembled WGS sequence"/>
</dbReference>
<evidence type="ECO:0000256" key="3">
    <source>
        <dbReference type="PROSITE-ProRule" id="PRU00708"/>
    </source>
</evidence>
<dbReference type="Pfam" id="PF13041">
    <property type="entry name" value="PPR_2"/>
    <property type="match status" value="3"/>
</dbReference>
<proteinExistence type="inferred from homology"/>
<reference evidence="4" key="1">
    <citation type="journal article" date="2023" name="bioRxiv">
        <title>Improved chromosome-level genome assembly for marigold (Tagetes erecta).</title>
        <authorList>
            <person name="Jiang F."/>
            <person name="Yuan L."/>
            <person name="Wang S."/>
            <person name="Wang H."/>
            <person name="Xu D."/>
            <person name="Wang A."/>
            <person name="Fan W."/>
        </authorList>
    </citation>
    <scope>NUCLEOTIDE SEQUENCE</scope>
    <source>
        <strain evidence="4">WSJ</strain>
        <tissue evidence="4">Leaf</tissue>
    </source>
</reference>
<dbReference type="PANTHER" id="PTHR47925">
    <property type="entry name" value="OS01G0913400 PROTEIN-RELATED"/>
    <property type="match status" value="1"/>
</dbReference>
<dbReference type="FunFam" id="1.25.40.10:FF:001093">
    <property type="entry name" value="Pentatricopeptide repeat-containing protein At2g34400"/>
    <property type="match status" value="1"/>
</dbReference>
<dbReference type="PANTHER" id="PTHR47925:SF91">
    <property type="entry name" value="PENTACOTRIPEPTIDE-REPEAT REGION OF PRORP DOMAIN-CONTAINING PROTEIN"/>
    <property type="match status" value="1"/>
</dbReference>
<feature type="repeat" description="PPR" evidence="3">
    <location>
        <begin position="118"/>
        <end position="152"/>
    </location>
</feature>
<name>A0AAD8KJ79_TARER</name>
<dbReference type="Gene3D" id="1.25.40.10">
    <property type="entry name" value="Tetratricopeptide repeat domain"/>
    <property type="match status" value="6"/>
</dbReference>
<dbReference type="NCBIfam" id="TIGR00756">
    <property type="entry name" value="PPR"/>
    <property type="match status" value="10"/>
</dbReference>
<dbReference type="AlphaFoldDB" id="A0AAD8KJ79"/>